<reference evidence="7" key="1">
    <citation type="submission" date="2022-12" db="EMBL/GenBank/DDBJ databases">
        <title>Species Delineation and Comparative Genomics within the Campylobacter ureolyticus Complex.</title>
        <authorList>
            <person name="Maki J."/>
            <person name="Howard M."/>
            <person name="Connelly S."/>
            <person name="Hardy D.J."/>
            <person name="Cameron A."/>
        </authorList>
    </citation>
    <scope>NUCLEOTIDE SEQUENCE</scope>
    <source>
        <strain evidence="7">URMC_786</strain>
    </source>
</reference>
<evidence type="ECO:0000256" key="5">
    <source>
        <dbReference type="SAM" id="Phobius"/>
    </source>
</evidence>
<feature type="domain" description="Bacterial virulence protein VirB8" evidence="6">
    <location>
        <begin position="14"/>
        <end position="215"/>
    </location>
</feature>
<evidence type="ECO:0000256" key="3">
    <source>
        <dbReference type="ARBA" id="ARBA00022989"/>
    </source>
</evidence>
<evidence type="ECO:0000313" key="8">
    <source>
        <dbReference type="Proteomes" id="UP001075461"/>
    </source>
</evidence>
<keyword evidence="2 5" id="KW-0812">Transmembrane</keyword>
<dbReference type="CDD" id="cd16425">
    <property type="entry name" value="TrbF"/>
    <property type="match status" value="1"/>
</dbReference>
<dbReference type="EMBL" id="JAPXGP010000010">
    <property type="protein sequence ID" value="MCZ6162507.1"/>
    <property type="molecule type" value="Genomic_DNA"/>
</dbReference>
<evidence type="ECO:0000313" key="7">
    <source>
        <dbReference type="EMBL" id="MCZ6162507.1"/>
    </source>
</evidence>
<accession>A0A9Q4KQV7</accession>
<dbReference type="SUPFAM" id="SSF54427">
    <property type="entry name" value="NTF2-like"/>
    <property type="match status" value="1"/>
</dbReference>
<sequence length="220" mass="25964">MSKKIDETNPYLDAKREWLERYGNYISQKRNWQIIAVLSAIISLICVIFLGYSTTQNKLIPYVIEVDKLGNTSKVGVVQNIDLKNPNVIKYSLNTFIYSWRSVWGDIEIQRKFIFDAYAYLEPNSKAFNFINEEYREKNPFKQVSKKNVRVKVKSIVPQNADTWQVEWEEETRNLKEEIISQITYRGFFQVKQIVPTTEEQILKNPLGIFIFDLNYAKIL</sequence>
<dbReference type="Gene3D" id="3.10.450.230">
    <property type="entry name" value="VirB8 protein"/>
    <property type="match status" value="1"/>
</dbReference>
<protein>
    <submittedName>
        <fullName evidence="7">VirB8/TrbF family protein</fullName>
    </submittedName>
</protein>
<keyword evidence="3 5" id="KW-1133">Transmembrane helix</keyword>
<dbReference type="GO" id="GO:0016020">
    <property type="term" value="C:membrane"/>
    <property type="evidence" value="ECO:0007669"/>
    <property type="project" value="UniProtKB-SubCell"/>
</dbReference>
<proteinExistence type="predicted"/>
<evidence type="ECO:0000256" key="4">
    <source>
        <dbReference type="ARBA" id="ARBA00023136"/>
    </source>
</evidence>
<evidence type="ECO:0000259" key="6">
    <source>
        <dbReference type="Pfam" id="PF04335"/>
    </source>
</evidence>
<name>A0A9Q4KQV7_9BACT</name>
<dbReference type="InterPro" id="IPR032710">
    <property type="entry name" value="NTF2-like_dom_sf"/>
</dbReference>
<comment type="subcellular location">
    <subcellularLocation>
        <location evidence="1">Membrane</location>
        <topology evidence="1">Single-pass membrane protein</topology>
    </subcellularLocation>
</comment>
<comment type="caution">
    <text evidence="7">The sequence shown here is derived from an EMBL/GenBank/DDBJ whole genome shotgun (WGS) entry which is preliminary data.</text>
</comment>
<evidence type="ECO:0000256" key="1">
    <source>
        <dbReference type="ARBA" id="ARBA00004167"/>
    </source>
</evidence>
<feature type="transmembrane region" description="Helical" evidence="5">
    <location>
        <begin position="32"/>
        <end position="52"/>
    </location>
</feature>
<keyword evidence="4 5" id="KW-0472">Membrane</keyword>
<dbReference type="Pfam" id="PF04335">
    <property type="entry name" value="VirB8"/>
    <property type="match status" value="1"/>
</dbReference>
<organism evidence="7 8">
    <name type="scientific">Campylobacter ureolyticus</name>
    <dbReference type="NCBI Taxonomy" id="827"/>
    <lineage>
        <taxon>Bacteria</taxon>
        <taxon>Pseudomonadati</taxon>
        <taxon>Campylobacterota</taxon>
        <taxon>Epsilonproteobacteria</taxon>
        <taxon>Campylobacterales</taxon>
        <taxon>Campylobacteraceae</taxon>
        <taxon>Campylobacter</taxon>
    </lineage>
</organism>
<evidence type="ECO:0000256" key="2">
    <source>
        <dbReference type="ARBA" id="ARBA00022692"/>
    </source>
</evidence>
<gene>
    <name evidence="7" type="ORF">O6B92_09225</name>
</gene>
<dbReference type="InterPro" id="IPR007430">
    <property type="entry name" value="VirB8"/>
</dbReference>
<dbReference type="InterPro" id="IPR035658">
    <property type="entry name" value="TrbF"/>
</dbReference>
<dbReference type="Proteomes" id="UP001075461">
    <property type="component" value="Unassembled WGS sequence"/>
</dbReference>
<dbReference type="AlphaFoldDB" id="A0A9Q4KQV7"/>
<dbReference type="RefSeq" id="WP_269480727.1">
    <property type="nucleotide sequence ID" value="NZ_JAPXGI010000008.1"/>
</dbReference>